<gene>
    <name evidence="3" type="ORF">R3P38DRAFT_3539970</name>
</gene>
<dbReference type="InterPro" id="IPR036864">
    <property type="entry name" value="Zn2-C6_fun-type_DNA-bd_sf"/>
</dbReference>
<dbReference type="PROSITE" id="PS00463">
    <property type="entry name" value="ZN2_CY6_FUNGAL_1"/>
    <property type="match status" value="1"/>
</dbReference>
<reference evidence="3 4" key="1">
    <citation type="journal article" date="2024" name="J Genomics">
        <title>Draft genome sequencing and assembly of Favolaschia claudopus CIRM-BRFM 2984 isolated from oak limbs.</title>
        <authorList>
            <person name="Navarro D."/>
            <person name="Drula E."/>
            <person name="Chaduli D."/>
            <person name="Cazenave R."/>
            <person name="Ahrendt S."/>
            <person name="Wang J."/>
            <person name="Lipzen A."/>
            <person name="Daum C."/>
            <person name="Barry K."/>
            <person name="Grigoriev I.V."/>
            <person name="Favel A."/>
            <person name="Rosso M.N."/>
            <person name="Martin F."/>
        </authorList>
    </citation>
    <scope>NUCLEOTIDE SEQUENCE [LARGE SCALE GENOMIC DNA]</scope>
    <source>
        <strain evidence="3 4">CIRM-BRFM 2984</strain>
    </source>
</reference>
<evidence type="ECO:0000256" key="1">
    <source>
        <dbReference type="SAM" id="MobiDB-lite"/>
    </source>
</evidence>
<evidence type="ECO:0000259" key="2">
    <source>
        <dbReference type="PROSITE" id="PS50048"/>
    </source>
</evidence>
<dbReference type="AlphaFoldDB" id="A0AAW0B9X7"/>
<dbReference type="GO" id="GO:0000981">
    <property type="term" value="F:DNA-binding transcription factor activity, RNA polymerase II-specific"/>
    <property type="evidence" value="ECO:0007669"/>
    <property type="project" value="InterPro"/>
</dbReference>
<comment type="caution">
    <text evidence="3">The sequence shown here is derived from an EMBL/GenBank/DDBJ whole genome shotgun (WGS) entry which is preliminary data.</text>
</comment>
<evidence type="ECO:0000313" key="4">
    <source>
        <dbReference type="Proteomes" id="UP001362999"/>
    </source>
</evidence>
<dbReference type="Proteomes" id="UP001362999">
    <property type="component" value="Unassembled WGS sequence"/>
</dbReference>
<dbReference type="GO" id="GO:0008270">
    <property type="term" value="F:zinc ion binding"/>
    <property type="evidence" value="ECO:0007669"/>
    <property type="project" value="InterPro"/>
</dbReference>
<protein>
    <recommendedName>
        <fullName evidence="2">Zn(2)-C6 fungal-type domain-containing protein</fullName>
    </recommendedName>
</protein>
<dbReference type="Gene3D" id="4.10.240.10">
    <property type="entry name" value="Zn(2)-C6 fungal-type DNA-binding domain"/>
    <property type="match status" value="1"/>
</dbReference>
<proteinExistence type="predicted"/>
<feature type="region of interest" description="Disordered" evidence="1">
    <location>
        <begin position="130"/>
        <end position="149"/>
    </location>
</feature>
<sequence>MSAPRLFVPWVKRTDISCCACRRRKVKCKISKERPQDPCERCAKRRLCCQYMSVAEQEDLTSPETTPPPATPPPASVSPPSPPRPSTSRRFLINEQDVDGDLQEPTNCARLSSRARGGCKWTSLKSTCTAPWPSEMPTRSEHHFSPYSEFSPSHTSSLQSFDGVLDSDSMFSLVELAAMSMTDWELFGPANFAATSDMYWGSDNTYHDPWAHSDVWETLGIGASSRRPTMAGEMRFMG</sequence>
<organism evidence="3 4">
    <name type="scientific">Favolaschia claudopus</name>
    <dbReference type="NCBI Taxonomy" id="2862362"/>
    <lineage>
        <taxon>Eukaryota</taxon>
        <taxon>Fungi</taxon>
        <taxon>Dikarya</taxon>
        <taxon>Basidiomycota</taxon>
        <taxon>Agaricomycotina</taxon>
        <taxon>Agaricomycetes</taxon>
        <taxon>Agaricomycetidae</taxon>
        <taxon>Agaricales</taxon>
        <taxon>Marasmiineae</taxon>
        <taxon>Mycenaceae</taxon>
        <taxon>Favolaschia</taxon>
    </lineage>
</organism>
<accession>A0AAW0B9X7</accession>
<dbReference type="InterPro" id="IPR001138">
    <property type="entry name" value="Zn2Cys6_DnaBD"/>
</dbReference>
<keyword evidence="4" id="KW-1185">Reference proteome</keyword>
<dbReference type="PROSITE" id="PS50048">
    <property type="entry name" value="ZN2_CY6_FUNGAL_2"/>
    <property type="match status" value="1"/>
</dbReference>
<feature type="region of interest" description="Disordered" evidence="1">
    <location>
        <begin position="59"/>
        <end position="89"/>
    </location>
</feature>
<dbReference type="EMBL" id="JAWWNJ010000037">
    <property type="protein sequence ID" value="KAK7022637.1"/>
    <property type="molecule type" value="Genomic_DNA"/>
</dbReference>
<dbReference type="SUPFAM" id="SSF57701">
    <property type="entry name" value="Zn2/Cys6 DNA-binding domain"/>
    <property type="match status" value="1"/>
</dbReference>
<evidence type="ECO:0000313" key="3">
    <source>
        <dbReference type="EMBL" id="KAK7022637.1"/>
    </source>
</evidence>
<dbReference type="CDD" id="cd00067">
    <property type="entry name" value="GAL4"/>
    <property type="match status" value="1"/>
</dbReference>
<name>A0AAW0B9X7_9AGAR</name>
<feature type="compositionally biased region" description="Pro residues" evidence="1">
    <location>
        <begin position="65"/>
        <end position="85"/>
    </location>
</feature>
<feature type="domain" description="Zn(2)-C6 fungal-type" evidence="2">
    <location>
        <begin position="17"/>
        <end position="51"/>
    </location>
</feature>